<evidence type="ECO:0000256" key="1">
    <source>
        <dbReference type="ARBA" id="ARBA00022490"/>
    </source>
</evidence>
<dbReference type="EMBL" id="DVGY01000040">
    <property type="protein sequence ID" value="HIR40519.1"/>
    <property type="molecule type" value="Genomic_DNA"/>
</dbReference>
<accession>A0A9D1AIB0</accession>
<keyword evidence="1 5" id="KW-0963">Cytoplasm</keyword>
<comment type="pathway">
    <text evidence="5">Purine metabolism; XMP biosynthesis via salvage pathway; XMP from xanthine: step 1/1.</text>
</comment>
<dbReference type="GO" id="GO:0005737">
    <property type="term" value="C:cytoplasm"/>
    <property type="evidence" value="ECO:0007669"/>
    <property type="project" value="UniProtKB-SubCell"/>
</dbReference>
<evidence type="ECO:0000313" key="8">
    <source>
        <dbReference type="EMBL" id="HIR40519.1"/>
    </source>
</evidence>
<dbReference type="NCBIfam" id="NF006671">
    <property type="entry name" value="PRK09219.1"/>
    <property type="match status" value="1"/>
</dbReference>
<dbReference type="GO" id="GO:0046110">
    <property type="term" value="P:xanthine metabolic process"/>
    <property type="evidence" value="ECO:0007669"/>
    <property type="project" value="UniProtKB-UniRule"/>
</dbReference>
<evidence type="ECO:0000256" key="3">
    <source>
        <dbReference type="ARBA" id="ARBA00022679"/>
    </source>
</evidence>
<keyword evidence="3 5" id="KW-0808">Transferase</keyword>
<feature type="binding site" evidence="5">
    <location>
        <position position="157"/>
    </location>
    <ligand>
        <name>xanthine</name>
        <dbReference type="ChEBI" id="CHEBI:17712"/>
    </ligand>
</feature>
<reference evidence="8" key="2">
    <citation type="journal article" date="2021" name="PeerJ">
        <title>Extensive microbial diversity within the chicken gut microbiome revealed by metagenomics and culture.</title>
        <authorList>
            <person name="Gilroy R."/>
            <person name="Ravi A."/>
            <person name="Getino M."/>
            <person name="Pursley I."/>
            <person name="Horton D.L."/>
            <person name="Alikhan N.F."/>
            <person name="Baker D."/>
            <person name="Gharbi K."/>
            <person name="Hall N."/>
            <person name="Watson M."/>
            <person name="Adriaenssens E.M."/>
            <person name="Foster-Nyarko E."/>
            <person name="Jarju S."/>
            <person name="Secka A."/>
            <person name="Antonio M."/>
            <person name="Oren A."/>
            <person name="Chaudhuri R.R."/>
            <person name="La Ragione R."/>
            <person name="Hildebrand F."/>
            <person name="Pallen M.J."/>
        </authorList>
    </citation>
    <scope>NUCLEOTIDE SEQUENCE</scope>
    <source>
        <strain evidence="8">CHK184-25365</strain>
    </source>
</reference>
<dbReference type="CDD" id="cd06223">
    <property type="entry name" value="PRTases_typeI"/>
    <property type="match status" value="1"/>
</dbReference>
<evidence type="ECO:0000256" key="6">
    <source>
        <dbReference type="NCBIfam" id="TIGR01744"/>
    </source>
</evidence>
<evidence type="ECO:0000256" key="4">
    <source>
        <dbReference type="ARBA" id="ARBA00022726"/>
    </source>
</evidence>
<dbReference type="EC" id="2.4.2.22" evidence="5 6"/>
<feature type="binding site" evidence="5">
    <location>
        <position position="27"/>
    </location>
    <ligand>
        <name>xanthine</name>
        <dbReference type="ChEBI" id="CHEBI:17712"/>
    </ligand>
</feature>
<feature type="binding site" evidence="5">
    <location>
        <begin position="129"/>
        <end position="133"/>
    </location>
    <ligand>
        <name>5-phospho-alpha-D-ribose 1-diphosphate</name>
        <dbReference type="ChEBI" id="CHEBI:58017"/>
    </ligand>
</feature>
<evidence type="ECO:0000256" key="2">
    <source>
        <dbReference type="ARBA" id="ARBA00022676"/>
    </source>
</evidence>
<evidence type="ECO:0000259" key="7">
    <source>
        <dbReference type="Pfam" id="PF00156"/>
    </source>
</evidence>
<comment type="subunit">
    <text evidence="5">Homodimer.</text>
</comment>
<dbReference type="AlphaFoldDB" id="A0A9D1AIB0"/>
<organism evidence="8 9">
    <name type="scientific">Candidatus Egerieicola pullicola</name>
    <dbReference type="NCBI Taxonomy" id="2840775"/>
    <lineage>
        <taxon>Bacteria</taxon>
        <taxon>Bacillati</taxon>
        <taxon>Bacillota</taxon>
        <taxon>Clostridia</taxon>
        <taxon>Eubacteriales</taxon>
        <taxon>Oscillospiraceae</taxon>
        <taxon>Oscillospiraceae incertae sedis</taxon>
        <taxon>Candidatus Egerieicola</taxon>
    </lineage>
</organism>
<keyword evidence="4 5" id="KW-0660">Purine salvage</keyword>
<dbReference type="InterPro" id="IPR000836">
    <property type="entry name" value="PRTase_dom"/>
</dbReference>
<dbReference type="InterPro" id="IPR010079">
    <property type="entry name" value="Xanthine_PRibTrfase"/>
</dbReference>
<comment type="subcellular location">
    <subcellularLocation>
        <location evidence="5">Cytoplasm</location>
    </subcellularLocation>
</comment>
<evidence type="ECO:0000313" key="9">
    <source>
        <dbReference type="Proteomes" id="UP000886749"/>
    </source>
</evidence>
<evidence type="ECO:0000256" key="5">
    <source>
        <dbReference type="HAMAP-Rule" id="MF_01184"/>
    </source>
</evidence>
<comment type="caution">
    <text evidence="8">The sequence shown here is derived from an EMBL/GenBank/DDBJ whole genome shotgun (WGS) entry which is preliminary data.</text>
</comment>
<dbReference type="GO" id="GO:0032265">
    <property type="term" value="P:XMP salvage"/>
    <property type="evidence" value="ECO:0007669"/>
    <property type="project" value="UniProtKB-UniRule"/>
</dbReference>
<dbReference type="PANTHER" id="PTHR43864:SF1">
    <property type="entry name" value="XANTHINE PHOSPHORIBOSYLTRANSFERASE"/>
    <property type="match status" value="1"/>
</dbReference>
<proteinExistence type="inferred from homology"/>
<protein>
    <recommendedName>
        <fullName evidence="5 6">Xanthine phosphoribosyltransferase</fullName>
        <shortName evidence="5">XPRTase</shortName>
        <ecNumber evidence="5 6">2.4.2.22</ecNumber>
    </recommendedName>
</protein>
<comment type="catalytic activity">
    <reaction evidence="5">
        <text>XMP + diphosphate = xanthine + 5-phospho-alpha-D-ribose 1-diphosphate</text>
        <dbReference type="Rhea" id="RHEA:10800"/>
        <dbReference type="ChEBI" id="CHEBI:17712"/>
        <dbReference type="ChEBI" id="CHEBI:33019"/>
        <dbReference type="ChEBI" id="CHEBI:57464"/>
        <dbReference type="ChEBI" id="CHEBI:58017"/>
        <dbReference type="EC" id="2.4.2.22"/>
    </reaction>
</comment>
<keyword evidence="2 5" id="KW-0328">Glycosyltransferase</keyword>
<dbReference type="InterPro" id="IPR050118">
    <property type="entry name" value="Pur/Pyrimidine_PRTase"/>
</dbReference>
<name>A0A9D1AIB0_9FIRM</name>
<dbReference type="Gene3D" id="3.40.50.2020">
    <property type="match status" value="1"/>
</dbReference>
<feature type="domain" description="Phosphoribosyltransferase" evidence="7">
    <location>
        <begin position="51"/>
        <end position="157"/>
    </location>
</feature>
<dbReference type="GO" id="GO:0000310">
    <property type="term" value="F:xanthine phosphoribosyltransferase activity"/>
    <property type="evidence" value="ECO:0007669"/>
    <property type="project" value="UniProtKB-UniRule"/>
</dbReference>
<dbReference type="InterPro" id="IPR029057">
    <property type="entry name" value="PRTase-like"/>
</dbReference>
<dbReference type="Proteomes" id="UP000886749">
    <property type="component" value="Unassembled WGS sequence"/>
</dbReference>
<comment type="function">
    <text evidence="5">Converts the preformed base xanthine, a product of nucleic acid breakdown, to xanthosine 5'-monophosphate (XMP), so it can be reused for RNA or DNA synthesis.</text>
</comment>
<feature type="binding site" evidence="5">
    <location>
        <position position="20"/>
    </location>
    <ligand>
        <name>xanthine</name>
        <dbReference type="ChEBI" id="CHEBI:17712"/>
    </ligand>
</feature>
<dbReference type="GO" id="GO:0006166">
    <property type="term" value="P:purine ribonucleoside salvage"/>
    <property type="evidence" value="ECO:0007669"/>
    <property type="project" value="UniProtKB-KW"/>
</dbReference>
<comment type="similarity">
    <text evidence="5">Belongs to the purine/pyrimidine phosphoribosyltransferase family. Xpt subfamily.</text>
</comment>
<sequence length="192" mass="21557">MEYLKRRILREGRLQQGHFLSLDHFLTHRIDIDLMQQIGVEFHRRFADCQINKILTIESSGISVACLTAVQFGVPVLVAKKSRHPENYPPDFFRSKVKSYRHDMVYDILVSKRELTRDDRVLIVDDVLANGGAMSGLIDLVQISGAALVGAGIVIEKTFEPGGKLLRQRGVRVESLAKIAGVDEAGKIIFEE</sequence>
<gene>
    <name evidence="5" type="primary">xpt</name>
    <name evidence="8" type="ORF">IAB36_01670</name>
</gene>
<dbReference type="PANTHER" id="PTHR43864">
    <property type="entry name" value="HYPOXANTHINE/GUANINE PHOSPHORIBOSYLTRANSFERASE"/>
    <property type="match status" value="1"/>
</dbReference>
<dbReference type="NCBIfam" id="TIGR01744">
    <property type="entry name" value="XPRTase"/>
    <property type="match status" value="1"/>
</dbReference>
<reference evidence="8" key="1">
    <citation type="submission" date="2020-10" db="EMBL/GenBank/DDBJ databases">
        <authorList>
            <person name="Gilroy R."/>
        </authorList>
    </citation>
    <scope>NUCLEOTIDE SEQUENCE</scope>
    <source>
        <strain evidence="8">CHK184-25365</strain>
    </source>
</reference>
<dbReference type="SUPFAM" id="SSF53271">
    <property type="entry name" value="PRTase-like"/>
    <property type="match status" value="1"/>
</dbReference>
<dbReference type="HAMAP" id="MF_01184">
    <property type="entry name" value="XPRTase"/>
    <property type="match status" value="1"/>
</dbReference>
<dbReference type="Pfam" id="PF00156">
    <property type="entry name" value="Pribosyltran"/>
    <property type="match status" value="1"/>
</dbReference>